<feature type="coiled-coil region" evidence="1">
    <location>
        <begin position="159"/>
        <end position="232"/>
    </location>
</feature>
<keyword evidence="3" id="KW-0614">Plasmid</keyword>
<evidence type="ECO:0000259" key="2">
    <source>
        <dbReference type="Pfam" id="PF14020"/>
    </source>
</evidence>
<reference evidence="3" key="1">
    <citation type="journal article" date="2016" name="Sci. Rep.">
        <title>Isolation and plasmid characterization of carbapenemase (IMP-4) producing Salmonella enterica Typhimurium from cats.</title>
        <authorList>
            <person name="Abraham S."/>
            <person name="O'Dea M."/>
            <person name="Trott D.J."/>
            <person name="Abraham R.J."/>
            <person name="Hughes D."/>
            <person name="Pang S."/>
            <person name="McKew G."/>
            <person name="Cheong E.Y."/>
            <person name="Merlino J."/>
            <person name="Saputra S."/>
            <person name="Malik R."/>
            <person name="Gottlieb T."/>
        </authorList>
    </citation>
    <scope>NUCLEOTIDE SEQUENCE</scope>
    <source>
        <strain evidence="3">MU1</strain>
        <plasmid evidence="3">pIMP4-SEM1</plasmid>
    </source>
</reference>
<dbReference type="EMBL" id="AALLDS010000024">
    <property type="protein sequence ID" value="EDA7614451.1"/>
    <property type="molecule type" value="Genomic_DNA"/>
</dbReference>
<proteinExistence type="predicted"/>
<name>A0A077W5Y9_SALTM</name>
<dbReference type="InterPro" id="IPR025330">
    <property type="entry name" value="DUF4236"/>
</dbReference>
<sequence>MGFRFRKSINIIPGVRLNLSNGAPSLSVGPRGASVSFGSRGTYANLGLPGTGLSYRTRLDRAARSGGGNRTATDPGLRQALEQEAAELMSAVTAIRNIHELTPDPKTGISWAELEAVYLHNRTSPFQVPAPVRPEKPDYLALPEKPAESEGISFLGKWFESESAKAERHAENLRRWQQELIDVERENTLRQHRYQQQRTAWAEQYANWKFEAEEHEKRLATAQADARQQFRTDAAFFESYLAGVLAETEWPRETIVAFEVKPELSAVLLDVDLAEIEDFPDKIYGVNARGTELTEKAMTQKAVRENYARHVHGCLFRLVGIVLHTLPFDNVIVSGFTQRVSKRTGYLEDEYILSCKCTRSQMSSVNFAGIEHIDPVEALGDHPVIRKMSSTFIFQPIEPLTL</sequence>
<dbReference type="EMBL" id="DAAGLI010000019">
    <property type="protein sequence ID" value="HAB3532162.1"/>
    <property type="molecule type" value="Genomic_DNA"/>
</dbReference>
<dbReference type="EMBL" id="AAHUQY010000025">
    <property type="protein sequence ID" value="ECA5343038.1"/>
    <property type="molecule type" value="Genomic_DNA"/>
</dbReference>
<organism evidence="6">
    <name type="scientific">Salmonella typhimurium</name>
    <dbReference type="NCBI Taxonomy" id="90371"/>
    <lineage>
        <taxon>Bacteria</taxon>
        <taxon>Pseudomonadati</taxon>
        <taxon>Pseudomonadota</taxon>
        <taxon>Gammaproteobacteria</taxon>
        <taxon>Enterobacterales</taxon>
        <taxon>Enterobacteriaceae</taxon>
        <taxon>Salmonella</taxon>
    </lineage>
</organism>
<accession>A0A077W5Y9</accession>
<evidence type="ECO:0000313" key="3">
    <source>
        <dbReference type="EMBL" id="APA22712.1"/>
    </source>
</evidence>
<dbReference type="RefSeq" id="WP_011152964.1">
    <property type="nucleotide sequence ID" value="NC_024983.1"/>
</dbReference>
<dbReference type="GeneID" id="93247997"/>
<dbReference type="EMBL" id="KX810825">
    <property type="protein sequence ID" value="APA22712.1"/>
    <property type="molecule type" value="Genomic_DNA"/>
</dbReference>
<reference evidence="6" key="2">
    <citation type="journal article" date="2018" name="Genome Biol.">
        <title>SKESA: strategic k-mer extension for scrupulous assemblies.</title>
        <authorList>
            <person name="Souvorov A."/>
            <person name="Agarwala R."/>
            <person name="Lipman D.J."/>
        </authorList>
    </citation>
    <scope>NUCLEOTIDE SEQUENCE</scope>
    <source>
        <strain evidence="6">Salmonella enterica</strain>
    </source>
</reference>
<evidence type="ECO:0000256" key="1">
    <source>
        <dbReference type="SAM" id="Coils"/>
    </source>
</evidence>
<evidence type="ECO:0000313" key="6">
    <source>
        <dbReference type="EMBL" id="HAB3532162.1"/>
    </source>
</evidence>
<evidence type="ECO:0000313" key="5">
    <source>
        <dbReference type="EMBL" id="EDA7614451.1"/>
    </source>
</evidence>
<reference evidence="5" key="3">
    <citation type="submission" date="2018-07" db="EMBL/GenBank/DDBJ databases">
        <authorList>
            <person name="Ashton P.M."/>
            <person name="Dallman T."/>
            <person name="Nair S."/>
            <person name="De Pinna E."/>
            <person name="Peters T."/>
            <person name="Grant K."/>
        </authorList>
    </citation>
    <scope>NUCLEOTIDE SEQUENCE</scope>
    <source>
        <strain evidence="5">116039</strain>
        <strain evidence="4">582921</strain>
    </source>
</reference>
<protein>
    <submittedName>
        <fullName evidence="6">DUF4236 domain-containing protein</fullName>
    </submittedName>
</protein>
<geneLocation type="plasmid" evidence="3">
    <name>pIMP4-SEM1</name>
</geneLocation>
<feature type="domain" description="DUF4236" evidence="2">
    <location>
        <begin position="3"/>
        <end position="56"/>
    </location>
</feature>
<dbReference type="Pfam" id="PF14020">
    <property type="entry name" value="DUF4236"/>
    <property type="match status" value="1"/>
</dbReference>
<gene>
    <name evidence="5" type="ORF">A3V89_16940</name>
    <name evidence="4" type="ORF">ELS01_21925</name>
    <name evidence="6" type="ORF">GJE27_20470</name>
</gene>
<dbReference type="AlphaFoldDB" id="A0A077W5Y9"/>
<keyword evidence="1" id="KW-0175">Coiled coil</keyword>
<evidence type="ECO:0000313" key="4">
    <source>
        <dbReference type="EMBL" id="ECA5343038.1"/>
    </source>
</evidence>
<reference evidence="6" key="4">
    <citation type="submission" date="2019-06" db="EMBL/GenBank/DDBJ databases">
        <authorList>
            <consortium name="NCBI Pathogen Detection Project"/>
        </authorList>
    </citation>
    <scope>NUCLEOTIDE SEQUENCE</scope>
    <source>
        <strain evidence="6">Salmonella enterica</strain>
    </source>
</reference>